<gene>
    <name evidence="1" type="ORF">ACH5RR_033831</name>
</gene>
<dbReference type="Proteomes" id="UP001630127">
    <property type="component" value="Unassembled WGS sequence"/>
</dbReference>
<organism evidence="1 2">
    <name type="scientific">Cinchona calisaya</name>
    <dbReference type="NCBI Taxonomy" id="153742"/>
    <lineage>
        <taxon>Eukaryota</taxon>
        <taxon>Viridiplantae</taxon>
        <taxon>Streptophyta</taxon>
        <taxon>Embryophyta</taxon>
        <taxon>Tracheophyta</taxon>
        <taxon>Spermatophyta</taxon>
        <taxon>Magnoliopsida</taxon>
        <taxon>eudicotyledons</taxon>
        <taxon>Gunneridae</taxon>
        <taxon>Pentapetalae</taxon>
        <taxon>asterids</taxon>
        <taxon>lamiids</taxon>
        <taxon>Gentianales</taxon>
        <taxon>Rubiaceae</taxon>
        <taxon>Cinchonoideae</taxon>
        <taxon>Cinchoneae</taxon>
        <taxon>Cinchona</taxon>
    </lineage>
</organism>
<proteinExistence type="predicted"/>
<evidence type="ECO:0000313" key="2">
    <source>
        <dbReference type="Proteomes" id="UP001630127"/>
    </source>
</evidence>
<accession>A0ABD2YA21</accession>
<sequence length="217" mass="24594">MGNTYFITCRAPFPPEESSYTISQKDATALFDSLAFDIQKLQKALSANSLTLQWYILRIDIAVTSMSDGESLADIQGLDRQGMKLYDTLKWKSDNSSEVPMHISKNDSIQDLAKCFNNKSNITVGNPFVAFLDYEMIEKSIIGTKFHLNNQNVTERAKATIQQKSTDLKVGLEVFESEVTKVFEEVLRSRNKLLQQVILERTSTDKDLSPYKQQTSD</sequence>
<dbReference type="EMBL" id="JBJUIK010000014">
    <property type="protein sequence ID" value="KAL3503990.1"/>
    <property type="molecule type" value="Genomic_DNA"/>
</dbReference>
<keyword evidence="2" id="KW-1185">Reference proteome</keyword>
<evidence type="ECO:0000313" key="1">
    <source>
        <dbReference type="EMBL" id="KAL3503990.1"/>
    </source>
</evidence>
<reference evidence="1 2" key="1">
    <citation type="submission" date="2024-11" db="EMBL/GenBank/DDBJ databases">
        <title>A near-complete genome assembly of Cinchona calisaya.</title>
        <authorList>
            <person name="Lian D.C."/>
            <person name="Zhao X.W."/>
            <person name="Wei L."/>
        </authorList>
    </citation>
    <scope>NUCLEOTIDE SEQUENCE [LARGE SCALE GENOMIC DNA]</scope>
    <source>
        <tissue evidence="1">Nenye</tissue>
    </source>
</reference>
<comment type="caution">
    <text evidence="1">The sequence shown here is derived from an EMBL/GenBank/DDBJ whole genome shotgun (WGS) entry which is preliminary data.</text>
</comment>
<protein>
    <submittedName>
        <fullName evidence="1">Uncharacterized protein</fullName>
    </submittedName>
</protein>
<dbReference type="AlphaFoldDB" id="A0ABD2YA21"/>
<name>A0ABD2YA21_9GENT</name>